<dbReference type="InterPro" id="IPR029033">
    <property type="entry name" value="His_PPase_superfam"/>
</dbReference>
<dbReference type="STRING" id="13249.T1HBM3"/>
<dbReference type="Gene3D" id="3.40.50.1240">
    <property type="entry name" value="Phosphoglycerate mutase-like"/>
    <property type="match status" value="1"/>
</dbReference>
<dbReference type="eggNOG" id="KOG3720">
    <property type="taxonomic scope" value="Eukaryota"/>
</dbReference>
<dbReference type="Proteomes" id="UP000015103">
    <property type="component" value="Unassembled WGS sequence"/>
</dbReference>
<dbReference type="SUPFAM" id="SSF53254">
    <property type="entry name" value="Phosphoglycerate mutase-like"/>
    <property type="match status" value="1"/>
</dbReference>
<dbReference type="PANTHER" id="PTHR11567:SF19">
    <property type="entry name" value="GH19849P"/>
    <property type="match status" value="1"/>
</dbReference>
<dbReference type="GO" id="GO:0016791">
    <property type="term" value="F:phosphatase activity"/>
    <property type="evidence" value="ECO:0007669"/>
    <property type="project" value="TreeGrafter"/>
</dbReference>
<accession>T1HBM3</accession>
<dbReference type="InterPro" id="IPR050645">
    <property type="entry name" value="Histidine_acid_phosphatase"/>
</dbReference>
<dbReference type="Pfam" id="PF00328">
    <property type="entry name" value="His_Phos_2"/>
    <property type="match status" value="1"/>
</dbReference>
<dbReference type="OMA" id="TKPCKVW"/>
<organism evidence="2 3">
    <name type="scientific">Rhodnius prolixus</name>
    <name type="common">Triatomid bug</name>
    <dbReference type="NCBI Taxonomy" id="13249"/>
    <lineage>
        <taxon>Eukaryota</taxon>
        <taxon>Metazoa</taxon>
        <taxon>Ecdysozoa</taxon>
        <taxon>Arthropoda</taxon>
        <taxon>Hexapoda</taxon>
        <taxon>Insecta</taxon>
        <taxon>Pterygota</taxon>
        <taxon>Neoptera</taxon>
        <taxon>Paraneoptera</taxon>
        <taxon>Hemiptera</taxon>
        <taxon>Heteroptera</taxon>
        <taxon>Panheteroptera</taxon>
        <taxon>Cimicomorpha</taxon>
        <taxon>Reduviidae</taxon>
        <taxon>Triatominae</taxon>
        <taxon>Rhodnius</taxon>
    </lineage>
</organism>
<dbReference type="PANTHER" id="PTHR11567">
    <property type="entry name" value="ACID PHOSPHATASE-RELATED"/>
    <property type="match status" value="1"/>
</dbReference>
<reference evidence="2" key="1">
    <citation type="submission" date="2015-05" db="UniProtKB">
        <authorList>
            <consortium name="EnsemblMetazoa"/>
        </authorList>
    </citation>
    <scope>IDENTIFICATION</scope>
</reference>
<evidence type="ECO:0000313" key="2">
    <source>
        <dbReference type="EnsemblMetazoa" id="RPRC001435-PA"/>
    </source>
</evidence>
<dbReference type="CDD" id="cd07061">
    <property type="entry name" value="HP_HAP_like"/>
    <property type="match status" value="1"/>
</dbReference>
<comment type="similarity">
    <text evidence="1">Belongs to the histidine acid phosphatase family.</text>
</comment>
<protein>
    <submittedName>
        <fullName evidence="2">Uncharacterized protein</fullName>
    </submittedName>
</protein>
<dbReference type="HOGENOM" id="CLU_030431_1_0_1"/>
<evidence type="ECO:0000313" key="3">
    <source>
        <dbReference type="Proteomes" id="UP000015103"/>
    </source>
</evidence>
<evidence type="ECO:0000256" key="1">
    <source>
        <dbReference type="ARBA" id="ARBA00005375"/>
    </source>
</evidence>
<proteinExistence type="inferred from homology"/>
<name>T1HBM3_RHOPR</name>
<dbReference type="VEuPathDB" id="VectorBase:RPRC001435"/>
<dbReference type="InParanoid" id="T1HBM3"/>
<dbReference type="EnsemblMetazoa" id="RPRC001435-RA">
    <property type="protein sequence ID" value="RPRC001435-PA"/>
    <property type="gene ID" value="RPRC001435"/>
</dbReference>
<dbReference type="EMBL" id="ACPB03008564">
    <property type="status" value="NOT_ANNOTATED_CDS"/>
    <property type="molecule type" value="Genomic_DNA"/>
</dbReference>
<dbReference type="InterPro" id="IPR000560">
    <property type="entry name" value="His_Pase_clade-2"/>
</dbReference>
<keyword evidence="3" id="KW-1185">Reference proteome</keyword>
<sequence>MREIRSSRRHTFLAVMILGFVVITFLFSYAAFGQQAKLETLVSVHVKGKSQMYQLGKFLRTFYSNYLRDTYNSKELVVKSSYAARCQMSAAALLAGLYPPKGSQIWNEDLLWQPIPVNPIPREMDNLIVARVPCSAFTEEKKKSDEELANGLTSEQKKLLEYLSEHIGMKISDISTAESLYYTLSIEKDSGLTLPSWTNKIFPEPLKSVAIMTLLSYSRTLPLKRFQSDFLCNIPGPLLGEWLSHMESDKEIRSPLMYLYSGHDLTIVNAMRSLGLMTPTPWFPDYGATLLIELHRLIDSNEKPNYVVKILYLESGTSEKPNELKLPNCDLQCPLEEFKRIVEPVIPKDWYEECFKQT</sequence>
<dbReference type="AlphaFoldDB" id="T1HBM3"/>